<dbReference type="Proteomes" id="UP001279410">
    <property type="component" value="Unassembled WGS sequence"/>
</dbReference>
<organism evidence="7 8">
    <name type="scientific">Lates japonicus</name>
    <name type="common">Japanese lates</name>
    <dbReference type="NCBI Taxonomy" id="270547"/>
    <lineage>
        <taxon>Eukaryota</taxon>
        <taxon>Metazoa</taxon>
        <taxon>Chordata</taxon>
        <taxon>Craniata</taxon>
        <taxon>Vertebrata</taxon>
        <taxon>Euteleostomi</taxon>
        <taxon>Actinopterygii</taxon>
        <taxon>Neopterygii</taxon>
        <taxon>Teleostei</taxon>
        <taxon>Neoteleostei</taxon>
        <taxon>Acanthomorphata</taxon>
        <taxon>Carangaria</taxon>
        <taxon>Carangaria incertae sedis</taxon>
        <taxon>Centropomidae</taxon>
        <taxon>Lates</taxon>
    </lineage>
</organism>
<feature type="region of interest" description="Disordered" evidence="4">
    <location>
        <begin position="420"/>
        <end position="444"/>
    </location>
</feature>
<dbReference type="EMBL" id="BRZM01000069">
    <property type="protein sequence ID" value="GLD64503.1"/>
    <property type="molecule type" value="Genomic_DNA"/>
</dbReference>
<dbReference type="Pfam" id="PF22821">
    <property type="entry name" value="ZP1_ZP4_Ig-like"/>
    <property type="match status" value="1"/>
</dbReference>
<feature type="region of interest" description="Disordered" evidence="4">
    <location>
        <begin position="367"/>
        <end position="408"/>
    </location>
</feature>
<dbReference type="PRINTS" id="PR01217">
    <property type="entry name" value="PRICHEXTENSN"/>
</dbReference>
<feature type="compositionally biased region" description="Low complexity" evidence="4">
    <location>
        <begin position="429"/>
        <end position="443"/>
    </location>
</feature>
<evidence type="ECO:0000313" key="7">
    <source>
        <dbReference type="EMBL" id="GLD64503.1"/>
    </source>
</evidence>
<keyword evidence="8" id="KW-1185">Reference proteome</keyword>
<name>A0AAD3RCZ0_LATJO</name>
<evidence type="ECO:0000256" key="4">
    <source>
        <dbReference type="SAM" id="MobiDB-lite"/>
    </source>
</evidence>
<feature type="region of interest" description="Disordered" evidence="4">
    <location>
        <begin position="528"/>
        <end position="559"/>
    </location>
</feature>
<proteinExistence type="predicted"/>
<evidence type="ECO:0000259" key="6">
    <source>
        <dbReference type="Pfam" id="PF22821"/>
    </source>
</evidence>
<feature type="region of interest" description="Disordered" evidence="4">
    <location>
        <begin position="309"/>
        <end position="347"/>
    </location>
</feature>
<feature type="signal peptide" evidence="5">
    <location>
        <begin position="1"/>
        <end position="24"/>
    </location>
</feature>
<sequence>MPWKNHMLYVLVTVTLTSLRDCNGQTVDTEVVQRPPLQGRFQFRSVVHDEKHEAVTPSRHGFLSFKSDTERDQSTPVLHSLIDAKLKRLDPSVHCSNNSMTLRVKRVKAPHFLVNSGMGPLTPLSQMPSSCGFSVKRSRRDVHFAAPYQGCHVTQQGGDYVLPLLLLGAPMTMSCPAVLQPPSVSCFSSGMVVKIGGITANELKVKVSGVWTSLSSVCGSCGFAVEVFSGGLTLTAPYNRGLCVEIKDEEYLLSLLLEDVELLVSCPLLPDSKPTTATTAPPSDGGQVLQYPPFPQFAMFPQYPVLPVPTPPAHTPAPTTTTAAPLPQQPQPPSGFNTENQEASAAQHPSFPFMPQYPQFPQYVLYHRPVPPTQSTTDKNTAAPLGQLPQMPQSQHNGKPHAPQQPQFLMPPQYYVLPFPKLPLPQEGQPQTVQNPKPVVQQPKPEHVYPQTYQIPVLYPPPKYPSQRQTTAPTTAPTTSAAIAQKPAAQKPFYYPHPYIPVYYAPQQAPMPVFPDHPTTPLTNQAPFDQQKHQPNYRTMPSFYPFPSHQRQQSVVRNW</sequence>
<reference evidence="7" key="1">
    <citation type="submission" date="2022-08" db="EMBL/GenBank/DDBJ databases">
        <title>Genome sequencing of akame (Lates japonicus).</title>
        <authorList>
            <person name="Hashiguchi Y."/>
            <person name="Takahashi H."/>
        </authorList>
    </citation>
    <scope>NUCLEOTIDE SEQUENCE</scope>
    <source>
        <strain evidence="7">Kochi</strain>
    </source>
</reference>
<keyword evidence="3 5" id="KW-0732">Signal</keyword>
<feature type="domain" description="Zona pellucida sperm-binding protein 1/4 Ig-like" evidence="6">
    <location>
        <begin position="95"/>
        <end position="167"/>
    </location>
</feature>
<accession>A0AAD3RCZ0</accession>
<feature type="compositionally biased region" description="Low complexity" evidence="4">
    <location>
        <begin position="316"/>
        <end position="326"/>
    </location>
</feature>
<evidence type="ECO:0000256" key="2">
    <source>
        <dbReference type="ARBA" id="ARBA00022525"/>
    </source>
</evidence>
<dbReference type="GO" id="GO:0005576">
    <property type="term" value="C:extracellular region"/>
    <property type="evidence" value="ECO:0007669"/>
    <property type="project" value="UniProtKB-SubCell"/>
</dbReference>
<feature type="compositionally biased region" description="Polar residues" evidence="4">
    <location>
        <begin position="528"/>
        <end position="539"/>
    </location>
</feature>
<feature type="compositionally biased region" description="Polar residues" evidence="4">
    <location>
        <begin position="549"/>
        <end position="559"/>
    </location>
</feature>
<keyword evidence="2" id="KW-0964">Secreted</keyword>
<comment type="subcellular location">
    <subcellularLocation>
        <location evidence="1">Secreted</location>
    </subcellularLocation>
</comment>
<evidence type="ECO:0000313" key="8">
    <source>
        <dbReference type="Proteomes" id="UP001279410"/>
    </source>
</evidence>
<protein>
    <recommendedName>
        <fullName evidence="6">Zona pellucida sperm-binding protein 1/4 Ig-like domain-containing protein</fullName>
    </recommendedName>
</protein>
<comment type="caution">
    <text evidence="7">The sequence shown here is derived from an EMBL/GenBank/DDBJ whole genome shotgun (WGS) entry which is preliminary data.</text>
</comment>
<dbReference type="AlphaFoldDB" id="A0AAD3RCZ0"/>
<evidence type="ECO:0000256" key="3">
    <source>
        <dbReference type="ARBA" id="ARBA00022729"/>
    </source>
</evidence>
<evidence type="ECO:0000256" key="5">
    <source>
        <dbReference type="SAM" id="SignalP"/>
    </source>
</evidence>
<evidence type="ECO:0000256" key="1">
    <source>
        <dbReference type="ARBA" id="ARBA00004613"/>
    </source>
</evidence>
<dbReference type="InterPro" id="IPR054554">
    <property type="entry name" value="ZP1/4_Ig-like"/>
</dbReference>
<gene>
    <name evidence="7" type="ORF">AKAME5_001604500</name>
</gene>
<feature type="compositionally biased region" description="Polar residues" evidence="4">
    <location>
        <begin position="334"/>
        <end position="344"/>
    </location>
</feature>
<feature type="chain" id="PRO_5042143766" description="Zona pellucida sperm-binding protein 1/4 Ig-like domain-containing protein" evidence="5">
    <location>
        <begin position="25"/>
        <end position="559"/>
    </location>
</feature>